<feature type="chain" id="PRO_5045256417" evidence="1">
    <location>
        <begin position="25"/>
        <end position="254"/>
    </location>
</feature>
<dbReference type="Proteomes" id="UP001302949">
    <property type="component" value="Unassembled WGS sequence"/>
</dbReference>
<dbReference type="Pfam" id="PF06283">
    <property type="entry name" value="ThuA"/>
    <property type="match status" value="1"/>
</dbReference>
<dbReference type="PANTHER" id="PTHR40469">
    <property type="entry name" value="SECRETED GLYCOSYL HYDROLASE"/>
    <property type="match status" value="1"/>
</dbReference>
<dbReference type="RefSeq" id="WP_323298072.1">
    <property type="nucleotide sequence ID" value="NZ_JAYFUM010000022.1"/>
</dbReference>
<keyword evidence="4" id="KW-1185">Reference proteome</keyword>
<comment type="caution">
    <text evidence="3">The sequence shown here is derived from an EMBL/GenBank/DDBJ whole genome shotgun (WGS) entry which is preliminary data.</text>
</comment>
<feature type="signal peptide" evidence="1">
    <location>
        <begin position="1"/>
        <end position="24"/>
    </location>
</feature>
<evidence type="ECO:0000313" key="3">
    <source>
        <dbReference type="EMBL" id="MEA5140915.1"/>
    </source>
</evidence>
<evidence type="ECO:0000313" key="4">
    <source>
        <dbReference type="Proteomes" id="UP001302949"/>
    </source>
</evidence>
<gene>
    <name evidence="3" type="ORF">VB248_17320</name>
</gene>
<dbReference type="InterPro" id="IPR029010">
    <property type="entry name" value="ThuA-like"/>
</dbReference>
<proteinExistence type="predicted"/>
<dbReference type="PANTHER" id="PTHR40469:SF2">
    <property type="entry name" value="GALACTOSE-BINDING DOMAIN-LIKE SUPERFAMILY PROTEIN"/>
    <property type="match status" value="1"/>
</dbReference>
<evidence type="ECO:0000259" key="2">
    <source>
        <dbReference type="Pfam" id="PF06283"/>
    </source>
</evidence>
<keyword evidence="1" id="KW-0732">Signal</keyword>
<organism evidence="3 4">
    <name type="scientific">Arcicella rigui</name>
    <dbReference type="NCBI Taxonomy" id="797020"/>
    <lineage>
        <taxon>Bacteria</taxon>
        <taxon>Pseudomonadati</taxon>
        <taxon>Bacteroidota</taxon>
        <taxon>Cytophagia</taxon>
        <taxon>Cytophagales</taxon>
        <taxon>Flectobacillaceae</taxon>
        <taxon>Arcicella</taxon>
    </lineage>
</organism>
<dbReference type="InterPro" id="IPR029062">
    <property type="entry name" value="Class_I_gatase-like"/>
</dbReference>
<dbReference type="SUPFAM" id="SSF52317">
    <property type="entry name" value="Class I glutamine amidotransferase-like"/>
    <property type="match status" value="1"/>
</dbReference>
<evidence type="ECO:0000256" key="1">
    <source>
        <dbReference type="SAM" id="SignalP"/>
    </source>
</evidence>
<protein>
    <submittedName>
        <fullName evidence="3">ThuA domain-containing protein</fullName>
    </submittedName>
</protein>
<accession>A0ABU5QDJ6</accession>
<dbReference type="Gene3D" id="3.40.50.880">
    <property type="match status" value="1"/>
</dbReference>
<sequence length="254" mass="28922">MKNNLFKSTLLLLLALSMSSASFAQQFKVLLFTKTAGFHHESIHEGVTAIRQLAARNSFTVVWQENASVFNDKDLADFSAVIFLSTTGDILNDEQQAAFERFIRSGKGFVGVHAASDTEYDWAWYTKLVGMMFKIHPAQQTAYLKVEDSNFPGMERFPKKLLWTDEWYEFGELKSKDLHYLVSIDEKSYNPYAKWGTNEGKGMGNFHPISWYHNYDGGRAFYTALGHIPLTYSDQTFLDHLYGGIYWAATGKGL</sequence>
<reference evidence="3 4" key="1">
    <citation type="submission" date="2023-12" db="EMBL/GenBank/DDBJ databases">
        <title>Novel species of the genus Arcicella isolated from rivers.</title>
        <authorList>
            <person name="Lu H."/>
        </authorList>
    </citation>
    <scope>NUCLEOTIDE SEQUENCE [LARGE SCALE GENOMIC DNA]</scope>
    <source>
        <strain evidence="3 4">KCTC 23307</strain>
    </source>
</reference>
<dbReference type="EMBL" id="JAYFUM010000022">
    <property type="protein sequence ID" value="MEA5140915.1"/>
    <property type="molecule type" value="Genomic_DNA"/>
</dbReference>
<feature type="domain" description="ThuA-like" evidence="2">
    <location>
        <begin position="28"/>
        <end position="248"/>
    </location>
</feature>
<name>A0ABU5QDJ6_9BACT</name>